<dbReference type="InterPro" id="IPR002733">
    <property type="entry name" value="AMMECR1_domain"/>
</dbReference>
<dbReference type="SUPFAM" id="SSF143447">
    <property type="entry name" value="AMMECR1-like"/>
    <property type="match status" value="1"/>
</dbReference>
<dbReference type="InterPro" id="IPR027485">
    <property type="entry name" value="AMMECR1_N"/>
</dbReference>
<dbReference type="KEGG" id="eba:ebA6551"/>
<dbReference type="Gene3D" id="3.30.1490.150">
    <property type="entry name" value="Hypothetical protein ph0010, domain 2"/>
    <property type="match status" value="1"/>
</dbReference>
<dbReference type="PANTHER" id="PTHR13016:SF0">
    <property type="entry name" value="AMME SYNDROME CANDIDATE GENE 1 PROTEIN"/>
    <property type="match status" value="1"/>
</dbReference>
<dbReference type="NCBIfam" id="TIGR04335">
    <property type="entry name" value="AmmeMemoSam_A"/>
    <property type="match status" value="1"/>
</dbReference>
<dbReference type="EMBL" id="CR555306">
    <property type="protein sequence ID" value="CAI09870.1"/>
    <property type="molecule type" value="Genomic_DNA"/>
</dbReference>
<dbReference type="STRING" id="76114.ebA6551"/>
<dbReference type="PANTHER" id="PTHR13016">
    <property type="entry name" value="AMMECR1 HOMOLOG"/>
    <property type="match status" value="1"/>
</dbReference>
<feature type="domain" description="AMMECR1" evidence="1">
    <location>
        <begin position="1"/>
        <end position="184"/>
    </location>
</feature>
<dbReference type="Proteomes" id="UP000006552">
    <property type="component" value="Chromosome"/>
</dbReference>
<keyword evidence="3" id="KW-1185">Reference proteome</keyword>
<dbReference type="Gene3D" id="3.30.700.20">
    <property type="entry name" value="Hypothetical protein ph0010, domain 1"/>
    <property type="match status" value="1"/>
</dbReference>
<dbReference type="Pfam" id="PF01871">
    <property type="entry name" value="AMMECR1"/>
    <property type="match status" value="1"/>
</dbReference>
<evidence type="ECO:0000259" key="1">
    <source>
        <dbReference type="PROSITE" id="PS51112"/>
    </source>
</evidence>
<protein>
    <recommendedName>
        <fullName evidence="1">AMMECR1 domain-containing protein</fullName>
    </recommendedName>
</protein>
<evidence type="ECO:0000313" key="3">
    <source>
        <dbReference type="Proteomes" id="UP000006552"/>
    </source>
</evidence>
<dbReference type="InterPro" id="IPR027623">
    <property type="entry name" value="AmmeMemoSam_A"/>
</dbReference>
<dbReference type="HOGENOM" id="CLU_095686_1_1_4"/>
<dbReference type="eggNOG" id="COG2078">
    <property type="taxonomic scope" value="Bacteria"/>
</dbReference>
<accession>Q5NYJ4</accession>
<dbReference type="InterPro" id="IPR023473">
    <property type="entry name" value="AMMECR1"/>
</dbReference>
<dbReference type="NCBIfam" id="TIGR00296">
    <property type="entry name" value="TIGR00296 family protein"/>
    <property type="match status" value="1"/>
</dbReference>
<proteinExistence type="predicted"/>
<name>Q5NYJ4_AROAE</name>
<reference evidence="2 3" key="1">
    <citation type="journal article" date="2005" name="Arch. Microbiol.">
        <title>The genome sequence of an anaerobic aromatic-degrading denitrifying bacterium, strain EbN1.</title>
        <authorList>
            <person name="Rabus R."/>
            <person name="Kube M."/>
            <person name="Heider J."/>
            <person name="Beck A."/>
            <person name="Heitmann K."/>
            <person name="Widdel F."/>
            <person name="Reinhardt R."/>
        </authorList>
    </citation>
    <scope>NUCLEOTIDE SEQUENCE [LARGE SCALE GENOMIC DNA]</scope>
    <source>
        <strain evidence="2 3">EbN1</strain>
    </source>
</reference>
<gene>
    <name evidence="2" type="ORF">ebA6551</name>
</gene>
<dbReference type="AlphaFoldDB" id="Q5NYJ4"/>
<dbReference type="RefSeq" id="WP_011239523.1">
    <property type="nucleotide sequence ID" value="NC_006513.1"/>
</dbReference>
<sequence length="184" mass="20471">MPALPDTELGLTLLAHARRALERHLRLTDDPFVDDERLAQRAATFVTLKLHDELRGCIGSLRPQRALGEDVALNAVAAATRDTRFLPVAADELNAIRIEVSLLSEPQFLEFADEVDLLRQLRPGIDGLILSGSCRSATFLPQVWEQLSEPREFVAALKRKAGLRPDHPIGTLLAATYTVCKWRE</sequence>
<organism evidence="2 3">
    <name type="scientific">Aromatoleum aromaticum (strain DSM 19018 / LMG 30748 / EbN1)</name>
    <name type="common">Azoarcus sp. (strain EbN1)</name>
    <dbReference type="NCBI Taxonomy" id="76114"/>
    <lineage>
        <taxon>Bacteria</taxon>
        <taxon>Pseudomonadati</taxon>
        <taxon>Pseudomonadota</taxon>
        <taxon>Betaproteobacteria</taxon>
        <taxon>Rhodocyclales</taxon>
        <taxon>Rhodocyclaceae</taxon>
        <taxon>Aromatoleum</taxon>
    </lineage>
</organism>
<dbReference type="InterPro" id="IPR036071">
    <property type="entry name" value="AMMECR1_dom_sf"/>
</dbReference>
<evidence type="ECO:0000313" key="2">
    <source>
        <dbReference type="EMBL" id="CAI09870.1"/>
    </source>
</evidence>
<dbReference type="PROSITE" id="PS51112">
    <property type="entry name" value="AMMECR1"/>
    <property type="match status" value="1"/>
</dbReference>